<dbReference type="Pfam" id="PF02922">
    <property type="entry name" value="CBM_48"/>
    <property type="match status" value="1"/>
</dbReference>
<dbReference type="InterPro" id="IPR013780">
    <property type="entry name" value="Glyco_hydro_b"/>
</dbReference>
<dbReference type="InterPro" id="IPR013783">
    <property type="entry name" value="Ig-like_fold"/>
</dbReference>
<dbReference type="InterPro" id="IPR006048">
    <property type="entry name" value="A-amylase/branching_C"/>
</dbReference>
<evidence type="ECO:0000313" key="13">
    <source>
        <dbReference type="Proteomes" id="UP001341444"/>
    </source>
</evidence>
<keyword evidence="6 10" id="KW-0328">Glycosyltransferase</keyword>
<dbReference type="CDD" id="cd11322">
    <property type="entry name" value="AmyAc_Glg_BE"/>
    <property type="match status" value="1"/>
</dbReference>
<dbReference type="SUPFAM" id="SSF51445">
    <property type="entry name" value="(Trans)glycosidases"/>
    <property type="match status" value="1"/>
</dbReference>
<sequence>MKALLESEKKFLPSDFELYLFHEGTLFESYKTLGAHPVQYKGTDGIRFAVWAPNAASVSVVGNFNDWNGSLHPMKRVNASGIWVSFIEGLGPGELYKYEIHTQSNEVILKADPYAFYSEKRPKTASVVHFLNNYQWNDQKWMNAREKSDVYHKPMLIYELHMGTWKKKEDGSLFTYRELADELIDYVLDSGFTHIELMPIMEHPFDRSWGYQITGYFSVTSRFGSPDDFKYFVDQCHQKGLGVLLDWVPVHFCKDSHGLGKFDGSALYEPSDPLKAERENWGTYNFDFGKPEVRSFLTSNALFWLEEYHIDGFRTDAVSYLIFLNHDNSSHIHIKNEYGGEENLQAISFLKKLNEEIFKRYPGVLMIAEEATDWPLVTAPTDSGGLGFNYKWNMGWANDVLKYMQLETFERPYHHNLLTFSFFYAFSENFILPFSHDEVVYGKKSLLNKMPGDYWQKFANLRVLYAYFMTHPGKKLLFMGGEFGQFDEWKDLSQLDWDVAGLEYHKKFYEYSKAMNKLYQESSFLWRLDHEQDGFEWIDPDNSKDSILAFIRKGKRKGDYAIIVCNFSAAVHQQYRIGAPARGNYIEIFNSDEKAFGGSGQGNSKPIKADNLAYHNQDFSIEVTVPPLGIVIFKKQTKKRQGRKTE</sequence>
<comment type="subunit">
    <text evidence="10">Monomer.</text>
</comment>
<dbReference type="GO" id="GO:0003844">
    <property type="term" value="F:1,4-alpha-glucan branching enzyme activity"/>
    <property type="evidence" value="ECO:0007669"/>
    <property type="project" value="UniProtKB-EC"/>
</dbReference>
<dbReference type="CDD" id="cd02855">
    <property type="entry name" value="E_set_GBE_prok_N"/>
    <property type="match status" value="1"/>
</dbReference>
<evidence type="ECO:0000256" key="10">
    <source>
        <dbReference type="HAMAP-Rule" id="MF_00685"/>
    </source>
</evidence>
<name>A0ABU6MC97_9BACI</name>
<dbReference type="Gene3D" id="3.20.20.80">
    <property type="entry name" value="Glycosidases"/>
    <property type="match status" value="1"/>
</dbReference>
<keyword evidence="7 10" id="KW-0808">Transferase</keyword>
<feature type="domain" description="Glycosyl hydrolase family 13 catalytic" evidence="11">
    <location>
        <begin position="159"/>
        <end position="519"/>
    </location>
</feature>
<keyword evidence="5 10" id="KW-0321">Glycogen metabolism</keyword>
<feature type="active site" description="Nucleophile" evidence="10">
    <location>
        <position position="316"/>
    </location>
</feature>
<keyword evidence="8 10" id="KW-0320">Glycogen biosynthesis</keyword>
<proteinExistence type="inferred from homology"/>
<feature type="active site" description="Proton donor" evidence="10">
    <location>
        <position position="369"/>
    </location>
</feature>
<dbReference type="PIRSF" id="PIRSF000463">
    <property type="entry name" value="GlgB"/>
    <property type="match status" value="1"/>
</dbReference>
<dbReference type="EC" id="2.4.1.18" evidence="10"/>
<dbReference type="RefSeq" id="WP_066263421.1">
    <property type="nucleotide sequence ID" value="NZ_JARMAB010000002.1"/>
</dbReference>
<dbReference type="InterPro" id="IPR017853">
    <property type="entry name" value="GH"/>
</dbReference>
<evidence type="ECO:0000256" key="3">
    <source>
        <dbReference type="ARBA" id="ARBA00004964"/>
    </source>
</evidence>
<evidence type="ECO:0000256" key="1">
    <source>
        <dbReference type="ARBA" id="ARBA00000826"/>
    </source>
</evidence>
<dbReference type="Pfam" id="PF02806">
    <property type="entry name" value="Alpha-amylase_C"/>
    <property type="match status" value="1"/>
</dbReference>
<evidence type="ECO:0000256" key="2">
    <source>
        <dbReference type="ARBA" id="ARBA00002953"/>
    </source>
</evidence>
<dbReference type="HAMAP" id="MF_00685">
    <property type="entry name" value="GlgB"/>
    <property type="match status" value="1"/>
</dbReference>
<dbReference type="InterPro" id="IPR014756">
    <property type="entry name" value="Ig_E-set"/>
</dbReference>
<comment type="similarity">
    <text evidence="4 10">Belongs to the glycosyl hydrolase 13 family. GlgB subfamily.</text>
</comment>
<comment type="caution">
    <text evidence="12">The sequence shown here is derived from an EMBL/GenBank/DDBJ whole genome shotgun (WGS) entry which is preliminary data.</text>
</comment>
<dbReference type="SUPFAM" id="SSF81296">
    <property type="entry name" value="E set domains"/>
    <property type="match status" value="1"/>
</dbReference>
<dbReference type="Pfam" id="PF00128">
    <property type="entry name" value="Alpha-amylase"/>
    <property type="match status" value="1"/>
</dbReference>
<dbReference type="Gene3D" id="2.60.40.10">
    <property type="entry name" value="Immunoglobulins"/>
    <property type="match status" value="1"/>
</dbReference>
<dbReference type="NCBIfam" id="TIGR01515">
    <property type="entry name" value="branching_enzym"/>
    <property type="match status" value="1"/>
</dbReference>
<evidence type="ECO:0000313" key="12">
    <source>
        <dbReference type="EMBL" id="MED1201636.1"/>
    </source>
</evidence>
<dbReference type="EMBL" id="JARMAB010000002">
    <property type="protein sequence ID" value="MED1201636.1"/>
    <property type="molecule type" value="Genomic_DNA"/>
</dbReference>
<evidence type="ECO:0000256" key="9">
    <source>
        <dbReference type="ARBA" id="ARBA00023277"/>
    </source>
</evidence>
<reference evidence="12 13" key="1">
    <citation type="submission" date="2023-03" db="EMBL/GenBank/DDBJ databases">
        <title>Bacillus Genome Sequencing.</title>
        <authorList>
            <person name="Dunlap C."/>
        </authorList>
    </citation>
    <scope>NUCLEOTIDE SEQUENCE [LARGE SCALE GENOMIC DNA]</scope>
    <source>
        <strain evidence="12 13">B-23453</strain>
    </source>
</reference>
<gene>
    <name evidence="10 12" type="primary">glgB</name>
    <name evidence="12" type="ORF">P4T90_00860</name>
</gene>
<keyword evidence="13" id="KW-1185">Reference proteome</keyword>
<dbReference type="SMART" id="SM00642">
    <property type="entry name" value="Aamy"/>
    <property type="match status" value="1"/>
</dbReference>
<dbReference type="NCBIfam" id="NF003811">
    <property type="entry name" value="PRK05402.1"/>
    <property type="match status" value="1"/>
</dbReference>
<comment type="pathway">
    <text evidence="3 10">Glycan biosynthesis; glycogen biosynthesis.</text>
</comment>
<evidence type="ECO:0000256" key="4">
    <source>
        <dbReference type="ARBA" id="ARBA00009000"/>
    </source>
</evidence>
<dbReference type="SUPFAM" id="SSF51011">
    <property type="entry name" value="Glycosyl hydrolase domain"/>
    <property type="match status" value="1"/>
</dbReference>
<dbReference type="Proteomes" id="UP001341444">
    <property type="component" value="Unassembled WGS sequence"/>
</dbReference>
<dbReference type="InterPro" id="IPR037439">
    <property type="entry name" value="Branching_enzy"/>
</dbReference>
<accession>A0ABU6MC97</accession>
<evidence type="ECO:0000256" key="5">
    <source>
        <dbReference type="ARBA" id="ARBA00022600"/>
    </source>
</evidence>
<evidence type="ECO:0000259" key="11">
    <source>
        <dbReference type="SMART" id="SM00642"/>
    </source>
</evidence>
<dbReference type="Gene3D" id="2.60.40.1180">
    <property type="entry name" value="Golgi alpha-mannosidase II"/>
    <property type="match status" value="1"/>
</dbReference>
<dbReference type="InterPro" id="IPR006047">
    <property type="entry name" value="GH13_cat_dom"/>
</dbReference>
<keyword evidence="9 10" id="KW-0119">Carbohydrate metabolism</keyword>
<dbReference type="PANTHER" id="PTHR43651:SF3">
    <property type="entry name" value="1,4-ALPHA-GLUCAN-BRANCHING ENZYME"/>
    <property type="match status" value="1"/>
</dbReference>
<evidence type="ECO:0000256" key="8">
    <source>
        <dbReference type="ARBA" id="ARBA00023056"/>
    </source>
</evidence>
<dbReference type="InterPro" id="IPR044143">
    <property type="entry name" value="GlgB_N_E_set_prok"/>
</dbReference>
<evidence type="ECO:0000256" key="6">
    <source>
        <dbReference type="ARBA" id="ARBA00022676"/>
    </source>
</evidence>
<protein>
    <recommendedName>
        <fullName evidence="10">1,4-alpha-glucan branching enzyme GlgB</fullName>
        <ecNumber evidence="10">2.4.1.18</ecNumber>
    </recommendedName>
    <alternativeName>
        <fullName evidence="10">1,4-alpha-D-glucan:1,4-alpha-D-glucan 6-glucosyl-transferase</fullName>
    </alternativeName>
    <alternativeName>
        <fullName evidence="10">Alpha-(1-&gt;4)-glucan branching enzyme</fullName>
    </alternativeName>
    <alternativeName>
        <fullName evidence="10">Glycogen branching enzyme</fullName>
        <shortName evidence="10">BE</shortName>
    </alternativeName>
</protein>
<dbReference type="NCBIfam" id="NF008967">
    <property type="entry name" value="PRK12313.1"/>
    <property type="match status" value="1"/>
</dbReference>
<dbReference type="InterPro" id="IPR006407">
    <property type="entry name" value="GlgB"/>
</dbReference>
<dbReference type="PANTHER" id="PTHR43651">
    <property type="entry name" value="1,4-ALPHA-GLUCAN-BRANCHING ENZYME"/>
    <property type="match status" value="1"/>
</dbReference>
<comment type="function">
    <text evidence="2 10">Catalyzes the formation of the alpha-1,6-glucosidic linkages in glycogen by scission of a 1,4-alpha-linked oligosaccharide from growing alpha-1,4-glucan chains and the subsequent attachment of the oligosaccharide to the alpha-1,6 position.</text>
</comment>
<comment type="catalytic activity">
    <reaction evidence="1 10">
        <text>Transfers a segment of a (1-&gt;4)-alpha-D-glucan chain to a primary hydroxy group in a similar glucan chain.</text>
        <dbReference type="EC" id="2.4.1.18"/>
    </reaction>
</comment>
<dbReference type="InterPro" id="IPR004193">
    <property type="entry name" value="Glyco_hydro_13_N"/>
</dbReference>
<evidence type="ECO:0000256" key="7">
    <source>
        <dbReference type="ARBA" id="ARBA00022679"/>
    </source>
</evidence>
<organism evidence="12 13">
    <name type="scientific">Heyndrickxia acidicola</name>
    <dbReference type="NCBI Taxonomy" id="209389"/>
    <lineage>
        <taxon>Bacteria</taxon>
        <taxon>Bacillati</taxon>
        <taxon>Bacillota</taxon>
        <taxon>Bacilli</taxon>
        <taxon>Bacillales</taxon>
        <taxon>Bacillaceae</taxon>
        <taxon>Heyndrickxia</taxon>
    </lineage>
</organism>